<dbReference type="EMBL" id="CP034412">
    <property type="protein sequence ID" value="QCY47712.1"/>
    <property type="molecule type" value="Genomic_DNA"/>
</dbReference>
<keyword evidence="2" id="KW-1185">Reference proteome</keyword>
<evidence type="ECO:0000313" key="2">
    <source>
        <dbReference type="Proteomes" id="UP000307000"/>
    </source>
</evidence>
<organism evidence="1 2">
    <name type="scientific">Glutamicibacter creatinolyticus</name>
    <dbReference type="NCBI Taxonomy" id="162496"/>
    <lineage>
        <taxon>Bacteria</taxon>
        <taxon>Bacillati</taxon>
        <taxon>Actinomycetota</taxon>
        <taxon>Actinomycetes</taxon>
        <taxon>Micrococcales</taxon>
        <taxon>Micrococcaceae</taxon>
        <taxon>Glutamicibacter</taxon>
    </lineage>
</organism>
<sequence length="1092" mass="117139">MSDISLVPLRTACVPREDVLQGGLADNHFAAQLDKVVRDAEHYPVYGDAEAFFAQTYPTSGLKTLLTKTFGRVTGAKGVAGENGVLRPTTSFGGGKTHGLTAVYHLAGGARPTNIAEFIDPALLPDGPIQVAALVGDALDPTAGVETEGHRTYTLWGEMAAQIGDTAYDAMAANDAQRTAPGTGTIKAAFGGNPTIVIVDEIAKYLRAVSSSGSEDVRRMARAIPVFLGNLFEVASDPTNKVSVIITLASTTNAFGAETTEISDLTGDEKERADTSNAASVKAAEETGDVLTRAIQPSAVIRPADDNEIGEILKKRIFESVDESAAKAAGDAYRDLYESLGKTEQLAGGAEHPATYGELVTTTYPFHPELVRVLDKRLGNITQFQRARGALKLLAEVVAHIYDTNDDTAIINVGDIDFDNDPVLNHLTDGLGRAEYASVAEGDFAGKQSHAAAVDADVFPGKPEYATRVARTVFTHSLEMVATAGAGRNDWIVGTLRPGEDTAIFEKALTESEKVFWHLSFDGGRWRFNIEPNVNAIIETEKRNVANTAVAAMVDTLIRNAFANDGGAKAVHFPSGPAEVYDEAGLRVVVLDYNVVAVTQKGAEQPPAAIVEMLDKVGSVGSPRTYRNAVVFAVPDEEQIEVLKDRARALIASNNLASDTARLSQFSDEVRKKVEAYNKEATLNARIAVTRCYKHIYFPSGDKTTGYLRHRELPAQAQGDTKNATSAVLSLLEDEDKIRSSPFTASYLRSKTWHAASSATTRSIADYFWTDHTIQIVRNPNLIREAIVNGVKNENWVYYDAGTGKTYTSSTMAGFSPEMKPDAEVMTASEAQSRGLLVRKPTQTDLRAVVTNDDLTGAEIRSRLEAQCGGEPTKNDVLELLATAVQASDYKWFVVLDAEPAPGVRALSPSAIKDKGLDGLRILSREAADAQEIEVPTRTLNSKTFNASGPGGAAMQSLLDQISDFTVPTVSTMTLKVTADEASGTSDIDLAVASLGMLQKQHIAVRATIRAEFKGVHGGVQFQGTADRQDFQSAYNHVKKAITGAAKVAGEVTLVFRFTPALDITDPQFGQIHTVIKNLGMKSTTMTAEVTK</sequence>
<reference evidence="1 2" key="1">
    <citation type="submission" date="2018-12" db="EMBL/GenBank/DDBJ databases">
        <title>Complete Genome Sequence of Glutamicibacter creatinolyticus strain LGCM259,isolated from an abscess of a 12-year-old mare in Italy.</title>
        <authorList>
            <person name="Santos R.G."/>
            <person name="Silva A.L."/>
            <person name="Seyffert N."/>
            <person name="Castro T.L.P."/>
            <person name="Attili A.R."/>
            <person name="Rifici C."/>
            <person name="Mazzullo G."/>
            <person name="Brenig B."/>
            <person name="Venanzi F."/>
            <person name="Azevedo V."/>
        </authorList>
    </citation>
    <scope>NUCLEOTIDE SEQUENCE [LARGE SCALE GENOMIC DNA]</scope>
    <source>
        <strain evidence="1 2">LGCM 259</strain>
    </source>
</reference>
<protein>
    <recommendedName>
        <fullName evidence="3">ATP-binding protein</fullName>
    </recommendedName>
</protein>
<name>A0A5B7WV26_9MICC</name>
<dbReference type="Pfam" id="PF04465">
    <property type="entry name" value="DUF499"/>
    <property type="match status" value="1"/>
</dbReference>
<dbReference type="InterPro" id="IPR007555">
    <property type="entry name" value="DUF499"/>
</dbReference>
<dbReference type="KEGG" id="gcr:GcLGCM259_1997"/>
<evidence type="ECO:0008006" key="3">
    <source>
        <dbReference type="Google" id="ProtNLM"/>
    </source>
</evidence>
<gene>
    <name evidence="1" type="ORF">GcLGCM259_1997</name>
</gene>
<dbReference type="Proteomes" id="UP000307000">
    <property type="component" value="Chromosome"/>
</dbReference>
<dbReference type="AlphaFoldDB" id="A0A5B7WV26"/>
<evidence type="ECO:0000313" key="1">
    <source>
        <dbReference type="EMBL" id="QCY47712.1"/>
    </source>
</evidence>
<proteinExistence type="predicted"/>
<accession>A0A5B7WV26</accession>
<dbReference type="RefSeq" id="WP_138926566.1">
    <property type="nucleotide sequence ID" value="NZ_CP034412.1"/>
</dbReference>